<feature type="region of interest" description="Disordered" evidence="1">
    <location>
        <begin position="114"/>
        <end position="152"/>
    </location>
</feature>
<evidence type="ECO:0000313" key="4">
    <source>
        <dbReference type="EMBL" id="MEY8013784.1"/>
    </source>
</evidence>
<gene>
    <name evidence="4" type="ORF">AB8998_01290</name>
</gene>
<keyword evidence="5" id="KW-1185">Reference proteome</keyword>
<accession>A0ABV4BU09</accession>
<keyword evidence="2" id="KW-0472">Membrane</keyword>
<keyword evidence="2" id="KW-0812">Transmembrane</keyword>
<evidence type="ECO:0000313" key="5">
    <source>
        <dbReference type="Proteomes" id="UP001564760"/>
    </source>
</evidence>
<reference evidence="4 5" key="1">
    <citation type="submission" date="2024-08" db="EMBL/GenBank/DDBJ databases">
        <title>Mycobacterium servetensis sp. nov., a novel rapid-growing mycobacterial species recovered from a human patient in Zaragoza, Spain.</title>
        <authorList>
            <person name="Tristancho-Baro A.I."/>
            <person name="Buenestado-Serrano S."/>
            <person name="Garcia De Viedma D."/>
            <person name="Milagro-Beamonte A."/>
            <person name="Burillo N."/>
            <person name="Sanz S."/>
            <person name="Lopez-Calleja A.I."/>
            <person name="Penas-Utrilla D."/>
            <person name="Guardingo M."/>
            <person name="Garcia M.J."/>
            <person name="Vinuelas-Bayon J."/>
        </authorList>
    </citation>
    <scope>NUCLEOTIDE SEQUENCE [LARGE SCALE GENOMIC DNA]</scope>
    <source>
        <strain evidence="5">HUMS_12744610</strain>
    </source>
</reference>
<dbReference type="Pfam" id="PF10571">
    <property type="entry name" value="UPF0547"/>
    <property type="match status" value="1"/>
</dbReference>
<organism evidence="4 5">
    <name type="scientific">Mycobacterium servetii</name>
    <dbReference type="NCBI Taxonomy" id="3237418"/>
    <lineage>
        <taxon>Bacteria</taxon>
        <taxon>Bacillati</taxon>
        <taxon>Actinomycetota</taxon>
        <taxon>Actinomycetes</taxon>
        <taxon>Mycobacteriales</taxon>
        <taxon>Mycobacteriaceae</taxon>
        <taxon>Mycobacterium</taxon>
    </lineage>
</organism>
<evidence type="ECO:0000256" key="1">
    <source>
        <dbReference type="SAM" id="MobiDB-lite"/>
    </source>
</evidence>
<comment type="caution">
    <text evidence="4">The sequence shown here is derived from an EMBL/GenBank/DDBJ whole genome shotgun (WGS) entry which is preliminary data.</text>
</comment>
<dbReference type="RefSeq" id="WP_369741378.1">
    <property type="nucleotide sequence ID" value="NZ_JBGEDP010000001.1"/>
</dbReference>
<dbReference type="Proteomes" id="UP001564760">
    <property type="component" value="Unassembled WGS sequence"/>
</dbReference>
<evidence type="ECO:0000259" key="3">
    <source>
        <dbReference type="Pfam" id="PF10571"/>
    </source>
</evidence>
<proteinExistence type="predicted"/>
<sequence>MLVVGYVTNKDLRTLYPIGPDGNPITTQPGTLADFGIAIYVAGAGVAAASVGSLMLLRIATQALEAADDELVDSWTSQNVEAKTKKCPDCAETVLADARVCKHCGYRFAPAPVASSEPITKSPVPTQPRPRPASNDVPESLGKAPIPIGSSSASDLQVGRRVRVVLSGDDFDGKVGMVKGILDNGDVHVKFGPLSGTYCFGHDELKPI</sequence>
<dbReference type="EMBL" id="JBGEDP010000001">
    <property type="protein sequence ID" value="MEY8013784.1"/>
    <property type="molecule type" value="Genomic_DNA"/>
</dbReference>
<name>A0ABV4BU09_9MYCO</name>
<dbReference type="InterPro" id="IPR018886">
    <property type="entry name" value="UPF0547"/>
</dbReference>
<protein>
    <submittedName>
        <fullName evidence="4">Zinc ribbon domain-containing protein</fullName>
    </submittedName>
</protein>
<evidence type="ECO:0000256" key="2">
    <source>
        <dbReference type="SAM" id="Phobius"/>
    </source>
</evidence>
<keyword evidence="2" id="KW-1133">Transmembrane helix</keyword>
<feature type="transmembrane region" description="Helical" evidence="2">
    <location>
        <begin position="37"/>
        <end position="57"/>
    </location>
</feature>
<feature type="domain" description="UPF0547" evidence="3">
    <location>
        <begin position="85"/>
        <end position="109"/>
    </location>
</feature>